<dbReference type="RefSeq" id="WP_349279699.1">
    <property type="nucleotide sequence ID" value="NZ_CBCSCU010000013.1"/>
</dbReference>
<protein>
    <submittedName>
        <fullName evidence="1">Uncharacterized protein</fullName>
    </submittedName>
</protein>
<name>A0AAU7LRX1_9BURK</name>
<reference evidence="1" key="1">
    <citation type="submission" date="2024-05" db="EMBL/GenBank/DDBJ databases">
        <authorList>
            <person name="Bunk B."/>
            <person name="Swiderski J."/>
            <person name="Sproer C."/>
            <person name="Thiel V."/>
        </authorList>
    </citation>
    <scope>NUCLEOTIDE SEQUENCE</scope>
    <source>
        <strain evidence="1">DSM 17735</strain>
    </source>
</reference>
<accession>A0AAU7LRX1</accession>
<proteinExistence type="predicted"/>
<dbReference type="EMBL" id="CP157675">
    <property type="protein sequence ID" value="XBP70376.1"/>
    <property type="molecule type" value="Genomic_DNA"/>
</dbReference>
<evidence type="ECO:0000313" key="1">
    <source>
        <dbReference type="EMBL" id="XBP70376.1"/>
    </source>
</evidence>
<dbReference type="AlphaFoldDB" id="A0AAU7LRX1"/>
<sequence length="78" mass="8877">MAGTFNPLTGRTTHVTDNGYLIESKPMFFSGDEWILLYSLAKDSGVSLGKLIVALAKSERERRLDRCHRQLQRLDPVR</sequence>
<gene>
    <name evidence="1" type="ORF">ABLV49_00625</name>
</gene>
<organism evidence="1">
    <name type="scientific">Polaromonas hydrogenivorans</name>
    <dbReference type="NCBI Taxonomy" id="335476"/>
    <lineage>
        <taxon>Bacteria</taxon>
        <taxon>Pseudomonadati</taxon>
        <taxon>Pseudomonadota</taxon>
        <taxon>Betaproteobacteria</taxon>
        <taxon>Burkholderiales</taxon>
        <taxon>Comamonadaceae</taxon>
        <taxon>Polaromonas</taxon>
    </lineage>
</organism>